<feature type="transmembrane region" description="Helical" evidence="1">
    <location>
        <begin position="197"/>
        <end position="217"/>
    </location>
</feature>
<name>A0A2N1PII6_9BACT</name>
<evidence type="ECO:0000256" key="1">
    <source>
        <dbReference type="SAM" id="Phobius"/>
    </source>
</evidence>
<feature type="transmembrane region" description="Helical" evidence="1">
    <location>
        <begin position="20"/>
        <end position="38"/>
    </location>
</feature>
<proteinExistence type="predicted"/>
<feature type="transmembrane region" description="Helical" evidence="1">
    <location>
        <begin position="160"/>
        <end position="185"/>
    </location>
</feature>
<feature type="transmembrane region" description="Helical" evidence="1">
    <location>
        <begin position="101"/>
        <end position="123"/>
    </location>
</feature>
<keyword evidence="1" id="KW-0812">Transmembrane</keyword>
<dbReference type="Proteomes" id="UP000233256">
    <property type="component" value="Unassembled WGS sequence"/>
</dbReference>
<evidence type="ECO:0000313" key="2">
    <source>
        <dbReference type="EMBL" id="PKK88168.1"/>
    </source>
</evidence>
<dbReference type="InterPro" id="IPR051311">
    <property type="entry name" value="DedA_domain"/>
</dbReference>
<sequence>MFKVVRKLYDWILSWAETPWGGAALFVLAFCESVFFPVPPDPLLMALILGMPRRAWRFAIICSVASIAGGMTGYALGQFAWWNDASLYTPALAQAGGADALVPFTALAKFFFNHIPGFTTALFESVRTKYDLYGFWIVFTAGFTPIPYKVITITSGAFGISFPIFLLASAISRSLRFFLLAVLLWKFGEPIRNIIDKYFNGLCILFTVLLIGGFAAFKYLF</sequence>
<dbReference type="GO" id="GO:0005886">
    <property type="term" value="C:plasma membrane"/>
    <property type="evidence" value="ECO:0007669"/>
    <property type="project" value="TreeGrafter"/>
</dbReference>
<dbReference type="PANTHER" id="PTHR42709:SF11">
    <property type="entry name" value="DEDA FAMILY PROTEIN"/>
    <property type="match status" value="1"/>
</dbReference>
<accession>A0A2N1PII6</accession>
<keyword evidence="1" id="KW-0472">Membrane</keyword>
<gene>
    <name evidence="2" type="ORF">CVV64_20040</name>
</gene>
<organism evidence="2 3">
    <name type="scientific">Candidatus Wallbacteria bacterium HGW-Wallbacteria-1</name>
    <dbReference type="NCBI Taxonomy" id="2013854"/>
    <lineage>
        <taxon>Bacteria</taxon>
        <taxon>Candidatus Walliibacteriota</taxon>
    </lineage>
</organism>
<keyword evidence="1" id="KW-1133">Transmembrane helix</keyword>
<protein>
    <submittedName>
        <fullName evidence="2">Cytochrome B</fullName>
    </submittedName>
</protein>
<dbReference type="PANTHER" id="PTHR42709">
    <property type="entry name" value="ALKALINE PHOSPHATASE LIKE PROTEIN"/>
    <property type="match status" value="1"/>
</dbReference>
<feature type="transmembrane region" description="Helical" evidence="1">
    <location>
        <begin position="58"/>
        <end position="81"/>
    </location>
</feature>
<dbReference type="EMBL" id="PGXC01000061">
    <property type="protein sequence ID" value="PKK88168.1"/>
    <property type="molecule type" value="Genomic_DNA"/>
</dbReference>
<dbReference type="AlphaFoldDB" id="A0A2N1PII6"/>
<evidence type="ECO:0000313" key="3">
    <source>
        <dbReference type="Proteomes" id="UP000233256"/>
    </source>
</evidence>
<comment type="caution">
    <text evidence="2">The sequence shown here is derived from an EMBL/GenBank/DDBJ whole genome shotgun (WGS) entry which is preliminary data.</text>
</comment>
<reference evidence="2 3" key="1">
    <citation type="journal article" date="2017" name="ISME J.">
        <title>Potential for microbial H2 and metal transformations associated with novel bacteria and archaea in deep terrestrial subsurface sediments.</title>
        <authorList>
            <person name="Hernsdorf A.W."/>
            <person name="Amano Y."/>
            <person name="Miyakawa K."/>
            <person name="Ise K."/>
            <person name="Suzuki Y."/>
            <person name="Anantharaman K."/>
            <person name="Probst A."/>
            <person name="Burstein D."/>
            <person name="Thomas B.C."/>
            <person name="Banfield J.F."/>
        </authorList>
    </citation>
    <scope>NUCLEOTIDE SEQUENCE [LARGE SCALE GENOMIC DNA]</scope>
    <source>
        <strain evidence="2">HGW-Wallbacteria-1</strain>
    </source>
</reference>
<feature type="transmembrane region" description="Helical" evidence="1">
    <location>
        <begin position="130"/>
        <end position="148"/>
    </location>
</feature>